<dbReference type="Pfam" id="PF02939">
    <property type="entry name" value="UcrQ"/>
    <property type="match status" value="1"/>
</dbReference>
<comment type="subunit">
    <text evidence="12 13">Component of the ubiquinol-cytochrome c oxidoreductase (cytochrome b-c1 complex, complex III, CIII), a multisubunit enzyme composed of 11 subunits. The complex is composed of 3 respiratory subunits cytochrome b, cytochrome c1 and Rieske protein UQCRFS1, 2 core protein subunits UQCRC1/QCR1 and UQCRC2/QCR2, and 6 low-molecular weight protein subunits UQCRH/QCR6, UQCRB/QCR7, UQCRQ/QCR8, UQCR10/QCR9, UQCR11/QCR10 and subunit 9, the cleavage product of Rieske protein UQCRFS1. The complex exists as an obligatory dimer and forms supercomplexes (SCs) in the inner mitochondrial membrane with NADH-ubiquinone oxidoreductase (complex I, CI) and cytochrome c oxidase (complex IV, CIV), resulting in different assemblies (supercomplex SCI(1)III(2)IV(1) and megacomplex MCI(2)III(2)IV(2)). Interacts with UQCC6.</text>
</comment>
<organism evidence="14">
    <name type="scientific">Amphimedon queenslandica</name>
    <name type="common">Sponge</name>
    <dbReference type="NCBI Taxonomy" id="400682"/>
    <lineage>
        <taxon>Eukaryota</taxon>
        <taxon>Metazoa</taxon>
        <taxon>Porifera</taxon>
        <taxon>Demospongiae</taxon>
        <taxon>Heteroscleromorpha</taxon>
        <taxon>Haplosclerida</taxon>
        <taxon>Niphatidae</taxon>
        <taxon>Amphimedon</taxon>
    </lineage>
</organism>
<evidence type="ECO:0000256" key="1">
    <source>
        <dbReference type="ARBA" id="ARBA00004434"/>
    </source>
</evidence>
<dbReference type="STRING" id="400682.A0A1X7VDP7"/>
<evidence type="ECO:0000313" key="14">
    <source>
        <dbReference type="EnsemblMetazoa" id="Aqu2.1.38166_001"/>
    </source>
</evidence>
<evidence type="ECO:0000256" key="10">
    <source>
        <dbReference type="ARBA" id="ARBA00023128"/>
    </source>
</evidence>
<proteinExistence type="inferred from homology"/>
<evidence type="ECO:0000256" key="11">
    <source>
        <dbReference type="ARBA" id="ARBA00023136"/>
    </source>
</evidence>
<evidence type="ECO:0000256" key="12">
    <source>
        <dbReference type="ARBA" id="ARBA00047105"/>
    </source>
</evidence>
<dbReference type="PANTHER" id="PTHR12119:SF2">
    <property type="entry name" value="CYTOCHROME B-C1 COMPLEX SUBUNIT 8"/>
    <property type="match status" value="1"/>
</dbReference>
<evidence type="ECO:0000256" key="4">
    <source>
        <dbReference type="ARBA" id="ARBA00022448"/>
    </source>
</evidence>
<keyword evidence="11" id="KW-0472">Membrane</keyword>
<dbReference type="InterPro" id="IPR036642">
    <property type="entry name" value="Cyt_bc1_su8_sf"/>
</dbReference>
<dbReference type="OMA" id="YKWANDA"/>
<keyword evidence="10 13" id="KW-0496">Mitochondrion</keyword>
<dbReference type="GO" id="GO:0005743">
    <property type="term" value="C:mitochondrial inner membrane"/>
    <property type="evidence" value="ECO:0007669"/>
    <property type="project" value="UniProtKB-SubCell"/>
</dbReference>
<dbReference type="EnsemblMetazoa" id="Aqu2.1.38166_001">
    <property type="protein sequence ID" value="Aqu2.1.38166_001"/>
    <property type="gene ID" value="Aqu2.1.38166"/>
</dbReference>
<accession>A0A1X7VDP7</accession>
<dbReference type="InterPro" id="IPR004205">
    <property type="entry name" value="Cyt_bc1_su8"/>
</dbReference>
<dbReference type="Gene3D" id="1.20.5.210">
    <property type="entry name" value="Cytochrome b-c1 complex subunit 8"/>
    <property type="match status" value="1"/>
</dbReference>
<keyword evidence="4 13" id="KW-0813">Transport</keyword>
<dbReference type="GO" id="GO:0045275">
    <property type="term" value="C:respiratory chain complex III"/>
    <property type="evidence" value="ECO:0007669"/>
    <property type="project" value="UniProtKB-UniRule"/>
</dbReference>
<evidence type="ECO:0000256" key="8">
    <source>
        <dbReference type="ARBA" id="ARBA00022982"/>
    </source>
</evidence>
<evidence type="ECO:0000256" key="7">
    <source>
        <dbReference type="ARBA" id="ARBA00022792"/>
    </source>
</evidence>
<protein>
    <recommendedName>
        <fullName evidence="3 13">Cytochrome b-c1 complex subunit 8</fullName>
    </recommendedName>
    <alternativeName>
        <fullName evidence="13">Complex III subunit 8</fullName>
    </alternativeName>
</protein>
<dbReference type="PANTHER" id="PTHR12119">
    <property type="entry name" value="UBIQUINOL-CYTOCHROME C REDUCTASE COMPLEX UBIQUINONE-BINDING PROTEIN QP-C"/>
    <property type="match status" value="1"/>
</dbReference>
<keyword evidence="9" id="KW-1133">Transmembrane helix</keyword>
<dbReference type="GO" id="GO:0006122">
    <property type="term" value="P:mitochondrial electron transport, ubiquinol to cytochrome c"/>
    <property type="evidence" value="ECO:0007669"/>
    <property type="project" value="UniProtKB-UniRule"/>
</dbReference>
<comment type="similarity">
    <text evidence="2 13">Belongs to the UQCRQ/QCR8 family.</text>
</comment>
<dbReference type="InParanoid" id="A0A1X7VDP7"/>
<dbReference type="FunFam" id="1.20.5.210:FF:000001">
    <property type="entry name" value="Cytochrome b-c1 complex subunit 8"/>
    <property type="match status" value="1"/>
</dbReference>
<reference evidence="14" key="1">
    <citation type="submission" date="2017-05" db="UniProtKB">
        <authorList>
            <consortium name="EnsemblMetazoa"/>
        </authorList>
    </citation>
    <scope>IDENTIFICATION</scope>
</reference>
<comment type="function">
    <text evidence="13">Component of the ubiquinol-cytochrome c oxidoreductase, a multisubunit transmembrane complex that is part of the mitochondrial electron transport chain which drives oxidative phosphorylation. The complex plays an important role in the uptake of multiple carbon sources present in different host niches.</text>
</comment>
<evidence type="ECO:0000256" key="3">
    <source>
        <dbReference type="ARBA" id="ARBA00016324"/>
    </source>
</evidence>
<comment type="subcellular location">
    <subcellularLocation>
        <location evidence="1 13">Mitochondrion inner membrane</location>
        <topology evidence="1 13">Single-pass membrane protein</topology>
    </subcellularLocation>
</comment>
<dbReference type="eggNOG" id="KOG4116">
    <property type="taxonomic scope" value="Eukaryota"/>
</dbReference>
<keyword evidence="7 13" id="KW-0999">Mitochondrion inner membrane</keyword>
<sequence>MGRGFGSLGVRVRHIITYSLSPYEQRAFAGVLTKSPANWLRRISDQLPYMAPGFISLWFIIHYSKKNHDMRLRKNLDDYANEE</sequence>
<evidence type="ECO:0000256" key="9">
    <source>
        <dbReference type="ARBA" id="ARBA00022989"/>
    </source>
</evidence>
<keyword evidence="8 13" id="KW-0249">Electron transport</keyword>
<keyword evidence="6" id="KW-0812">Transmembrane</keyword>
<name>A0A1X7VDP7_AMPQE</name>
<dbReference type="SUPFAM" id="SSF81508">
    <property type="entry name" value="Ubiquinone-binding protein QP-C of cytochrome bc1 complex (Ubiquinol-cytochrome c reductase)"/>
    <property type="match status" value="1"/>
</dbReference>
<evidence type="ECO:0000256" key="2">
    <source>
        <dbReference type="ARBA" id="ARBA00007668"/>
    </source>
</evidence>
<dbReference type="AlphaFoldDB" id="A0A1X7VDP7"/>
<evidence type="ECO:0000256" key="5">
    <source>
        <dbReference type="ARBA" id="ARBA00022660"/>
    </source>
</evidence>
<keyword evidence="5 13" id="KW-0679">Respiratory chain</keyword>
<evidence type="ECO:0000256" key="13">
    <source>
        <dbReference type="RuleBase" id="RU368118"/>
    </source>
</evidence>
<evidence type="ECO:0000256" key="6">
    <source>
        <dbReference type="ARBA" id="ARBA00022692"/>
    </source>
</evidence>